<dbReference type="GeneID" id="76461343"/>
<dbReference type="InterPro" id="IPR059220">
    <property type="entry name" value="AbiEi"/>
</dbReference>
<reference evidence="2" key="1">
    <citation type="submission" date="2006-12" db="EMBL/GenBank/DDBJ databases">
        <title>Complete sequence of chromosome 1 of Verminephrobacter eiseniae EF01-2.</title>
        <authorList>
            <person name="Copeland A."/>
            <person name="Lucas S."/>
            <person name="Lapidus A."/>
            <person name="Barry K."/>
            <person name="Detter J.C."/>
            <person name="Glavina del Rio T."/>
            <person name="Dalin E."/>
            <person name="Tice H."/>
            <person name="Pitluck S."/>
            <person name="Chertkov O."/>
            <person name="Brettin T."/>
            <person name="Bruce D."/>
            <person name="Han C."/>
            <person name="Tapia R."/>
            <person name="Gilna P."/>
            <person name="Schmutz J."/>
            <person name="Larimer F."/>
            <person name="Land M."/>
            <person name="Hauser L."/>
            <person name="Kyrpides N."/>
            <person name="Kim E."/>
            <person name="Stahl D."/>
            <person name="Richardson P."/>
        </authorList>
    </citation>
    <scope>NUCLEOTIDE SEQUENCE [LARGE SCALE GENOMIC DNA]</scope>
    <source>
        <strain evidence="2">EF01-2</strain>
    </source>
</reference>
<dbReference type="AlphaFoldDB" id="A1WLS5"/>
<dbReference type="KEGG" id="vei:Veis_2845"/>
<dbReference type="Pfam" id="PF19570">
    <property type="entry name" value="DUF6088"/>
    <property type="match status" value="1"/>
</dbReference>
<evidence type="ECO:0000313" key="2">
    <source>
        <dbReference type="Proteomes" id="UP000000374"/>
    </source>
</evidence>
<gene>
    <name evidence="1" type="ordered locus">Veis_2845</name>
</gene>
<dbReference type="STRING" id="391735.Veis_2845"/>
<protein>
    <recommendedName>
        <fullName evidence="3">Transcriptional regulator, AbiEi antitoxin, Type IV TA system</fullName>
    </recommendedName>
</protein>
<proteinExistence type="predicted"/>
<dbReference type="NCBIfam" id="NF047376">
    <property type="entry name" value="TAA_AbiEi"/>
    <property type="match status" value="1"/>
</dbReference>
<dbReference type="HOGENOM" id="CLU_102196_0_0_4"/>
<accession>A1WLS5</accession>
<dbReference type="Proteomes" id="UP000000374">
    <property type="component" value="Chromosome"/>
</dbReference>
<sequence length="184" mass="20287">MKKIDLIHRLAALDKRGVYILSKADIGKMFPGEGAKAMEKSLQRMVADRLLIRAARGIYVNPAAASRNSRIIEDLAKALRPGALSYLSLEAILSEYGVISQIPMDRITVMTTGASGTHETPFGTIEFTHTKRSVADILAHTQRIEGRPLRIAHKMAAVRDLLRVGRNVNMIDREALEEDAVEVA</sequence>
<evidence type="ECO:0000313" key="1">
    <source>
        <dbReference type="EMBL" id="ABM58582.1"/>
    </source>
</evidence>
<dbReference type="RefSeq" id="WP_011810578.1">
    <property type="nucleotide sequence ID" value="NC_008786.1"/>
</dbReference>
<dbReference type="EMBL" id="CP000542">
    <property type="protein sequence ID" value="ABM58582.1"/>
    <property type="molecule type" value="Genomic_DNA"/>
</dbReference>
<name>A1WLS5_VEREI</name>
<evidence type="ECO:0008006" key="3">
    <source>
        <dbReference type="Google" id="ProtNLM"/>
    </source>
</evidence>
<dbReference type="InterPro" id="IPR045738">
    <property type="entry name" value="DUF6088"/>
</dbReference>
<organism evidence="1 2">
    <name type="scientific">Verminephrobacter eiseniae (strain EF01-2)</name>
    <dbReference type="NCBI Taxonomy" id="391735"/>
    <lineage>
        <taxon>Bacteria</taxon>
        <taxon>Pseudomonadati</taxon>
        <taxon>Pseudomonadota</taxon>
        <taxon>Betaproteobacteria</taxon>
        <taxon>Burkholderiales</taxon>
        <taxon>Comamonadaceae</taxon>
        <taxon>Verminephrobacter</taxon>
    </lineage>
</organism>
<dbReference type="OrthoDB" id="3235173at2"/>
<dbReference type="eggNOG" id="COG5340">
    <property type="taxonomic scope" value="Bacteria"/>
</dbReference>
<keyword evidence="2" id="KW-1185">Reference proteome</keyword>